<comment type="caution">
    <text evidence="1">The sequence shown here is derived from an EMBL/GenBank/DDBJ whole genome shotgun (WGS) entry which is preliminary data.</text>
</comment>
<reference evidence="1" key="1">
    <citation type="submission" date="2023-08" db="EMBL/GenBank/DDBJ databases">
        <title>Pelteobagrus vachellii genome.</title>
        <authorList>
            <person name="Liu H."/>
        </authorList>
    </citation>
    <scope>NUCLEOTIDE SEQUENCE</scope>
    <source>
        <strain evidence="1">PRFRI_2022a</strain>
        <tissue evidence="1">Muscle</tissue>
    </source>
</reference>
<dbReference type="EMBL" id="JAVHJS010000004">
    <property type="protein sequence ID" value="KAK2860171.1"/>
    <property type="molecule type" value="Genomic_DNA"/>
</dbReference>
<organism evidence="1 2">
    <name type="scientific">Tachysurus vachellii</name>
    <name type="common">Darkbarbel catfish</name>
    <name type="synonym">Pelteobagrus vachellii</name>
    <dbReference type="NCBI Taxonomy" id="175792"/>
    <lineage>
        <taxon>Eukaryota</taxon>
        <taxon>Metazoa</taxon>
        <taxon>Chordata</taxon>
        <taxon>Craniata</taxon>
        <taxon>Vertebrata</taxon>
        <taxon>Euteleostomi</taxon>
        <taxon>Actinopterygii</taxon>
        <taxon>Neopterygii</taxon>
        <taxon>Teleostei</taxon>
        <taxon>Ostariophysi</taxon>
        <taxon>Siluriformes</taxon>
        <taxon>Bagridae</taxon>
        <taxon>Tachysurus</taxon>
    </lineage>
</organism>
<accession>A0AA88NJQ2</accession>
<sequence>MPPERSPTGTSGVSREILPHICPTSPGSFVFYIINLCSSLTAHPLLYLGCAKIPLATLTLNVSPVEDLEIAKAIIPFTREYQGPNPLRSSDTHKLSIFLSESPAPFFLLRPILFSSSFSRIHSSALRLRKRDSFFSAILSRAASPA</sequence>
<protein>
    <submittedName>
        <fullName evidence="1">Uncharacterized protein</fullName>
    </submittedName>
</protein>
<dbReference type="Proteomes" id="UP001187315">
    <property type="component" value="Unassembled WGS sequence"/>
</dbReference>
<gene>
    <name evidence="1" type="ORF">Q7C36_004337</name>
</gene>
<evidence type="ECO:0000313" key="1">
    <source>
        <dbReference type="EMBL" id="KAK2860171.1"/>
    </source>
</evidence>
<evidence type="ECO:0000313" key="2">
    <source>
        <dbReference type="Proteomes" id="UP001187315"/>
    </source>
</evidence>
<keyword evidence="2" id="KW-1185">Reference proteome</keyword>
<dbReference type="AlphaFoldDB" id="A0AA88NJQ2"/>
<proteinExistence type="predicted"/>
<name>A0AA88NJQ2_TACVA</name>